<protein>
    <submittedName>
        <fullName evidence="1">Uncharacterized protein</fullName>
    </submittedName>
</protein>
<dbReference type="EMBL" id="CADEAL010004306">
    <property type="protein sequence ID" value="CAB1456658.1"/>
    <property type="molecule type" value="Genomic_DNA"/>
</dbReference>
<name>A0A9N7Z5W1_PLEPL</name>
<evidence type="ECO:0000313" key="1">
    <source>
        <dbReference type="EMBL" id="CAB1456658.1"/>
    </source>
</evidence>
<keyword evidence="2" id="KW-1185">Reference proteome</keyword>
<evidence type="ECO:0000313" key="2">
    <source>
        <dbReference type="Proteomes" id="UP001153269"/>
    </source>
</evidence>
<dbReference type="Proteomes" id="UP001153269">
    <property type="component" value="Unassembled WGS sequence"/>
</dbReference>
<comment type="caution">
    <text evidence="1">The sequence shown here is derived from an EMBL/GenBank/DDBJ whole genome shotgun (WGS) entry which is preliminary data.</text>
</comment>
<proteinExistence type="predicted"/>
<gene>
    <name evidence="1" type="ORF">PLEPLA_LOCUS44450</name>
</gene>
<reference evidence="1" key="1">
    <citation type="submission" date="2020-03" db="EMBL/GenBank/DDBJ databases">
        <authorList>
            <person name="Weist P."/>
        </authorList>
    </citation>
    <scope>NUCLEOTIDE SEQUENCE</scope>
</reference>
<accession>A0A9N7Z5W1</accession>
<dbReference type="AlphaFoldDB" id="A0A9N7Z5W1"/>
<organism evidence="1 2">
    <name type="scientific">Pleuronectes platessa</name>
    <name type="common">European plaice</name>
    <dbReference type="NCBI Taxonomy" id="8262"/>
    <lineage>
        <taxon>Eukaryota</taxon>
        <taxon>Metazoa</taxon>
        <taxon>Chordata</taxon>
        <taxon>Craniata</taxon>
        <taxon>Vertebrata</taxon>
        <taxon>Euteleostomi</taxon>
        <taxon>Actinopterygii</taxon>
        <taxon>Neopterygii</taxon>
        <taxon>Teleostei</taxon>
        <taxon>Neoteleostei</taxon>
        <taxon>Acanthomorphata</taxon>
        <taxon>Carangaria</taxon>
        <taxon>Pleuronectiformes</taxon>
        <taxon>Pleuronectoidei</taxon>
        <taxon>Pleuronectidae</taxon>
        <taxon>Pleuronectes</taxon>
    </lineage>
</organism>
<sequence>MLVFDHQPGGQSITLHSTWLPHTSACRIPTCLPPPICSVLPNLLQLLLHRCPPSGRKRQLKKQQVQNKMNHLFWVKQTASDTVEHVALEAAQLMDGNARRHSTEQWSDSKGAEVGMIEFKLIEDQVSCCILGHLVAHRTGIKSKSR</sequence>